<sequence>MKFLTLLAVLSSASASVLPKSRPRKHYNSPIAIVARDFPPVFNNPNWAGAVHSSSGFHYVEGTITVPKVSGGTGSAAAAWVGIDGSECPQAIFQTGVSFHTDGTFEAWYEWYPEVSHNWDDFKIKAGDQIKMVIDATSKSSGTASLENLTTGQKVSHTVTKAPAEICGTNAEWIVE</sequence>
<evidence type="ECO:0000313" key="3">
    <source>
        <dbReference type="EMBL" id="KAG5979626.1"/>
    </source>
</evidence>
<dbReference type="GO" id="GO:0006508">
    <property type="term" value="P:proteolysis"/>
    <property type="evidence" value="ECO:0007669"/>
    <property type="project" value="InterPro"/>
</dbReference>
<dbReference type="Proteomes" id="UP000748025">
    <property type="component" value="Unassembled WGS sequence"/>
</dbReference>
<evidence type="ECO:0000313" key="4">
    <source>
        <dbReference type="Proteomes" id="UP000748025"/>
    </source>
</evidence>
<keyword evidence="4" id="KW-1185">Reference proteome</keyword>
<dbReference type="InterPro" id="IPR000250">
    <property type="entry name" value="Peptidase_G1"/>
</dbReference>
<feature type="active site" description="Proton acceptor" evidence="1">
    <location>
        <position position="176"/>
    </location>
</feature>
<name>A0A9P7N2X6_9HYPO</name>
<proteinExistence type="predicted"/>
<organism evidence="3 4">
    <name type="scientific">Claviceps pusilla</name>
    <dbReference type="NCBI Taxonomy" id="123648"/>
    <lineage>
        <taxon>Eukaryota</taxon>
        <taxon>Fungi</taxon>
        <taxon>Dikarya</taxon>
        <taxon>Ascomycota</taxon>
        <taxon>Pezizomycotina</taxon>
        <taxon>Sordariomycetes</taxon>
        <taxon>Hypocreomycetidae</taxon>
        <taxon>Hypocreales</taxon>
        <taxon>Clavicipitaceae</taxon>
        <taxon>Claviceps</taxon>
    </lineage>
</organism>
<dbReference type="OrthoDB" id="2862635at2759"/>
<dbReference type="SUPFAM" id="SSF49899">
    <property type="entry name" value="Concanavalin A-like lectins/glucanases"/>
    <property type="match status" value="1"/>
</dbReference>
<dbReference type="PANTHER" id="PTHR37536">
    <property type="entry name" value="PUTATIVE (AFU_ORTHOLOGUE AFUA_3G02970)-RELATED"/>
    <property type="match status" value="1"/>
</dbReference>
<keyword evidence="2" id="KW-0732">Signal</keyword>
<feature type="chain" id="PRO_5040127062" description="Concanavalin A-like lectin/glucanase" evidence="2">
    <location>
        <begin position="16"/>
        <end position="176"/>
    </location>
</feature>
<dbReference type="PANTHER" id="PTHR37536:SF1">
    <property type="entry name" value="ASPERGILLOPEPSIN, PUTAITVE (AFU_ORTHOLOGUE AFUA_7G01200)"/>
    <property type="match status" value="1"/>
</dbReference>
<evidence type="ECO:0000256" key="1">
    <source>
        <dbReference type="PIRSR" id="PIRSR600250-50"/>
    </source>
</evidence>
<dbReference type="PRINTS" id="PR00977">
    <property type="entry name" value="SCYTLDPTASE"/>
</dbReference>
<accession>A0A9P7N2X6</accession>
<dbReference type="Pfam" id="PF01828">
    <property type="entry name" value="Peptidase_A4"/>
    <property type="match status" value="1"/>
</dbReference>
<feature type="signal peptide" evidence="2">
    <location>
        <begin position="1"/>
        <end position="15"/>
    </location>
</feature>
<protein>
    <recommendedName>
        <fullName evidence="5">Concanavalin A-like lectin/glucanase</fullName>
    </recommendedName>
</protein>
<reference evidence="3" key="1">
    <citation type="journal article" date="2020" name="bioRxiv">
        <title>Whole genome comparisons of ergot fungi reveals the divergence and evolution of species within the genus Claviceps are the result of varying mechanisms driving genome evolution and host range expansion.</title>
        <authorList>
            <person name="Wyka S.A."/>
            <person name="Mondo S.J."/>
            <person name="Liu M."/>
            <person name="Dettman J."/>
            <person name="Nalam V."/>
            <person name="Broders K.D."/>
        </authorList>
    </citation>
    <scope>NUCLEOTIDE SEQUENCE</scope>
    <source>
        <strain evidence="3">CCC 602</strain>
    </source>
</reference>
<dbReference type="CDD" id="cd13426">
    <property type="entry name" value="Peptidase_G1"/>
    <property type="match status" value="1"/>
</dbReference>
<evidence type="ECO:0008006" key="5">
    <source>
        <dbReference type="Google" id="ProtNLM"/>
    </source>
</evidence>
<comment type="caution">
    <text evidence="3">The sequence shown here is derived from an EMBL/GenBank/DDBJ whole genome shotgun (WGS) entry which is preliminary data.</text>
</comment>
<dbReference type="Gene3D" id="2.60.120.700">
    <property type="entry name" value="Peptidase G1"/>
    <property type="match status" value="1"/>
</dbReference>
<gene>
    <name evidence="3" type="ORF">E4U43_006852</name>
</gene>
<dbReference type="InterPro" id="IPR038656">
    <property type="entry name" value="Peptidase_G1_sf"/>
</dbReference>
<dbReference type="AlphaFoldDB" id="A0A9P7N2X6"/>
<feature type="non-terminal residue" evidence="3">
    <location>
        <position position="176"/>
    </location>
</feature>
<evidence type="ECO:0000256" key="2">
    <source>
        <dbReference type="SAM" id="SignalP"/>
    </source>
</evidence>
<dbReference type="InterPro" id="IPR013320">
    <property type="entry name" value="ConA-like_dom_sf"/>
</dbReference>
<dbReference type="GO" id="GO:0070007">
    <property type="term" value="F:glutamic-type endopeptidase activity"/>
    <property type="evidence" value="ECO:0007669"/>
    <property type="project" value="InterPro"/>
</dbReference>
<dbReference type="EMBL" id="SRPW01004907">
    <property type="protein sequence ID" value="KAG5979626.1"/>
    <property type="molecule type" value="Genomic_DNA"/>
</dbReference>